<dbReference type="Proteomes" id="UP000320421">
    <property type="component" value="Chromosome"/>
</dbReference>
<keyword evidence="1" id="KW-0732">Signal</keyword>
<accession>A0A517PRK2</accession>
<proteinExistence type="predicted"/>
<name>A0A517PRK2_9PLAN</name>
<sequence length="156" mass="17264" precursor="true">MKCIKMIFALAVVAGTVVCGQNLLEAQQLQADGKLSQRDQLRIKAQQICPVSGQKLGNHGQPIKVNVGKESVYLCCKGCLKSKVDPQHWSTIHGNFAKAQHMCPVMKKELPQKPKWTIVDGRIVYVCCPPCTKKIAADPETYLSKVDELYAATLRK</sequence>
<feature type="chain" id="PRO_5021720001" evidence="1">
    <location>
        <begin position="21"/>
        <end position="156"/>
    </location>
</feature>
<evidence type="ECO:0000313" key="2">
    <source>
        <dbReference type="EMBL" id="QDT22013.1"/>
    </source>
</evidence>
<dbReference type="EMBL" id="CP036266">
    <property type="protein sequence ID" value="QDT22013.1"/>
    <property type="molecule type" value="Genomic_DNA"/>
</dbReference>
<dbReference type="OrthoDB" id="9806939at2"/>
<evidence type="ECO:0000256" key="1">
    <source>
        <dbReference type="SAM" id="SignalP"/>
    </source>
</evidence>
<organism evidence="2 3">
    <name type="scientific">Gimesia chilikensis</name>
    <dbReference type="NCBI Taxonomy" id="2605989"/>
    <lineage>
        <taxon>Bacteria</taxon>
        <taxon>Pseudomonadati</taxon>
        <taxon>Planctomycetota</taxon>
        <taxon>Planctomycetia</taxon>
        <taxon>Planctomycetales</taxon>
        <taxon>Planctomycetaceae</taxon>
        <taxon>Gimesia</taxon>
    </lineage>
</organism>
<dbReference type="AlphaFoldDB" id="A0A517PRK2"/>
<feature type="signal peptide" evidence="1">
    <location>
        <begin position="1"/>
        <end position="20"/>
    </location>
</feature>
<reference evidence="2 3" key="1">
    <citation type="submission" date="2019-02" db="EMBL/GenBank/DDBJ databases">
        <title>Deep-cultivation of Planctomycetes and their phenomic and genomic characterization uncovers novel biology.</title>
        <authorList>
            <person name="Wiegand S."/>
            <person name="Jogler M."/>
            <person name="Boedeker C."/>
            <person name="Pinto D."/>
            <person name="Vollmers J."/>
            <person name="Rivas-Marin E."/>
            <person name="Kohn T."/>
            <person name="Peeters S.H."/>
            <person name="Heuer A."/>
            <person name="Rast P."/>
            <person name="Oberbeckmann S."/>
            <person name="Bunk B."/>
            <person name="Jeske O."/>
            <person name="Meyerdierks A."/>
            <person name="Storesund J.E."/>
            <person name="Kallscheuer N."/>
            <person name="Luecker S."/>
            <person name="Lage O.M."/>
            <person name="Pohl T."/>
            <person name="Merkel B.J."/>
            <person name="Hornburger P."/>
            <person name="Mueller R.-W."/>
            <person name="Bruemmer F."/>
            <person name="Labrenz M."/>
            <person name="Spormann A.M."/>
            <person name="Op den Camp H."/>
            <person name="Overmann J."/>
            <person name="Amann R."/>
            <person name="Jetten M.S.M."/>
            <person name="Mascher T."/>
            <person name="Medema M.H."/>
            <person name="Devos D.P."/>
            <person name="Kaster A.-K."/>
            <person name="Ovreas L."/>
            <person name="Rohde M."/>
            <person name="Galperin M.Y."/>
            <person name="Jogler C."/>
        </authorList>
    </citation>
    <scope>NUCLEOTIDE SEQUENCE [LARGE SCALE GENOMIC DNA]</scope>
    <source>
        <strain evidence="2 3">HG66A1</strain>
    </source>
</reference>
<gene>
    <name evidence="2" type="ORF">HG66A1_38190</name>
</gene>
<protein>
    <submittedName>
        <fullName evidence="2">Archaeal TRASH domain protein</fullName>
    </submittedName>
</protein>
<evidence type="ECO:0000313" key="3">
    <source>
        <dbReference type="Proteomes" id="UP000320421"/>
    </source>
</evidence>
<dbReference type="RefSeq" id="WP_145187196.1">
    <property type="nucleotide sequence ID" value="NZ_CP036266.1"/>
</dbReference>
<keyword evidence="3" id="KW-1185">Reference proteome</keyword>